<keyword evidence="4" id="KW-0443">Lipid metabolism</keyword>
<dbReference type="GO" id="GO:0016020">
    <property type="term" value="C:membrane"/>
    <property type="evidence" value="ECO:0007669"/>
    <property type="project" value="UniProtKB-SubCell"/>
</dbReference>
<keyword evidence="4" id="KW-0444">Lipid biosynthesis</keyword>
<sequence length="350" mass="39404">MAAAGTAAGTAGPEPMPSYAQLVQRGWGSALAAARGCADCGWGLARRGLAEHAHLAPPELLLLALGALGWTALRSAATARLFRPLAKRCRLQPRDAAKMPESAWKFLFYLGAWSYSAYLLFGTDYPFFHDPPSVFYDWTSGMAVPRDIAAAYLLQGSFYGHSIYATLYMDAWRKDSVVMLVHHVVTLVLIVSSYAFRYHNVGILVLFLHDISDVQLEFTKLNVYFKSRGGSHHRLHALASDLGCLSFCLSWFWFRLYWFPLKVLYATCHCSLRSVPDIPFYFFFNALLLLLTLMNLYWFLYIVAFAAKVLTGQVRELKDVREYDAAEAQSPKASKAEKPLRNGLVRDKRF</sequence>
<dbReference type="GO" id="GO:0050291">
    <property type="term" value="F:sphingosine N-acyltransferase activity"/>
    <property type="evidence" value="ECO:0007669"/>
    <property type="project" value="InterPro"/>
</dbReference>
<dbReference type="PANTHER" id="PTHR12560:SF58">
    <property type="entry name" value="CERAMIDE SYNTHASE 1"/>
    <property type="match status" value="1"/>
</dbReference>
<comment type="pathway">
    <text evidence="3">Sphingolipid metabolism.</text>
</comment>
<evidence type="ECO:0000256" key="2">
    <source>
        <dbReference type="ARBA" id="ARBA00004760"/>
    </source>
</evidence>
<keyword evidence="5 9" id="KW-0812">Transmembrane</keyword>
<feature type="transmembrane region" description="Helical" evidence="11">
    <location>
        <begin position="235"/>
        <end position="254"/>
    </location>
</feature>
<evidence type="ECO:0000313" key="14">
    <source>
        <dbReference type="Proteomes" id="UP000472241"/>
    </source>
</evidence>
<dbReference type="GeneID" id="115506968"/>
<dbReference type="Proteomes" id="UP000472241">
    <property type="component" value="Unplaced"/>
</dbReference>
<dbReference type="Pfam" id="PF03798">
    <property type="entry name" value="TRAM_LAG1_CLN8"/>
    <property type="match status" value="1"/>
</dbReference>
<feature type="compositionally biased region" description="Basic and acidic residues" evidence="10">
    <location>
        <begin position="334"/>
        <end position="350"/>
    </location>
</feature>
<dbReference type="AlphaFoldDB" id="A0A667G588"/>
<dbReference type="RefSeq" id="XP_030160820.1">
    <property type="nucleotide sequence ID" value="XM_030304960.1"/>
</dbReference>
<comment type="subcellular location">
    <subcellularLocation>
        <location evidence="1">Membrane</location>
        <topology evidence="1">Multi-pass membrane protein</topology>
    </subcellularLocation>
</comment>
<reference evidence="13" key="2">
    <citation type="submission" date="2025-09" db="UniProtKB">
        <authorList>
            <consortium name="Ensembl"/>
        </authorList>
    </citation>
    <scope>IDENTIFICATION</scope>
</reference>
<gene>
    <name evidence="13" type="primary">CERS1</name>
</gene>
<keyword evidence="14" id="KW-1185">Reference proteome</keyword>
<dbReference type="PROSITE" id="PS50922">
    <property type="entry name" value="TLC"/>
    <property type="match status" value="1"/>
</dbReference>
<feature type="transmembrane region" description="Helical" evidence="11">
    <location>
        <begin position="177"/>
        <end position="196"/>
    </location>
</feature>
<comment type="catalytic activity">
    <reaction evidence="8">
        <text>sphinganine + octadecanoyl-CoA = N-(octadecanoyl)-sphinganine + CoA + H(+)</text>
        <dbReference type="Rhea" id="RHEA:36547"/>
        <dbReference type="ChEBI" id="CHEBI:15378"/>
        <dbReference type="ChEBI" id="CHEBI:57287"/>
        <dbReference type="ChEBI" id="CHEBI:57394"/>
        <dbReference type="ChEBI" id="CHEBI:57817"/>
        <dbReference type="ChEBI" id="CHEBI:67033"/>
    </reaction>
    <physiologicalReaction direction="left-to-right" evidence="8">
        <dbReference type="Rhea" id="RHEA:36548"/>
    </physiologicalReaction>
</comment>
<proteinExistence type="predicted"/>
<dbReference type="GO" id="GO:0046513">
    <property type="term" value="P:ceramide biosynthetic process"/>
    <property type="evidence" value="ECO:0007669"/>
    <property type="project" value="InterPro"/>
</dbReference>
<dbReference type="PANTHER" id="PTHR12560">
    <property type="entry name" value="LONGEVITY ASSURANCE FACTOR 1 LAG1"/>
    <property type="match status" value="1"/>
</dbReference>
<evidence type="ECO:0000256" key="9">
    <source>
        <dbReference type="PROSITE-ProRule" id="PRU00205"/>
    </source>
</evidence>
<name>A0A667G588_LYNCA</name>
<evidence type="ECO:0000256" key="7">
    <source>
        <dbReference type="ARBA" id="ARBA00023136"/>
    </source>
</evidence>
<keyword evidence="6 11" id="KW-1133">Transmembrane helix</keyword>
<organism evidence="13 14">
    <name type="scientific">Lynx canadensis</name>
    <name type="common">Canada lynx</name>
    <name type="synonym">Felis canadensis</name>
    <dbReference type="NCBI Taxonomy" id="61383"/>
    <lineage>
        <taxon>Eukaryota</taxon>
        <taxon>Metazoa</taxon>
        <taxon>Chordata</taxon>
        <taxon>Craniata</taxon>
        <taxon>Vertebrata</taxon>
        <taxon>Euteleostomi</taxon>
        <taxon>Mammalia</taxon>
        <taxon>Eutheria</taxon>
        <taxon>Laurasiatheria</taxon>
        <taxon>Carnivora</taxon>
        <taxon>Feliformia</taxon>
        <taxon>Felidae</taxon>
        <taxon>Felinae</taxon>
        <taxon>Lynx</taxon>
    </lineage>
</organism>
<comment type="pathway">
    <text evidence="2">Lipid metabolism; sphingolipid metabolism.</text>
</comment>
<evidence type="ECO:0000256" key="11">
    <source>
        <dbReference type="SAM" id="Phobius"/>
    </source>
</evidence>
<evidence type="ECO:0000256" key="4">
    <source>
        <dbReference type="ARBA" id="ARBA00022516"/>
    </source>
</evidence>
<protein>
    <submittedName>
        <fullName evidence="13">Ceramide synthase 1</fullName>
    </submittedName>
</protein>
<reference evidence="13" key="1">
    <citation type="submission" date="2025-08" db="UniProtKB">
        <authorList>
            <consortium name="Ensembl"/>
        </authorList>
    </citation>
    <scope>IDENTIFICATION</scope>
</reference>
<evidence type="ECO:0000256" key="3">
    <source>
        <dbReference type="ARBA" id="ARBA00004991"/>
    </source>
</evidence>
<dbReference type="Ensembl" id="ENSLCNT00005011550.1">
    <property type="protein sequence ID" value="ENSLCNP00005010296.1"/>
    <property type="gene ID" value="ENSLCNG00005006722.1"/>
</dbReference>
<dbReference type="CTD" id="10715"/>
<feature type="transmembrane region" description="Helical" evidence="11">
    <location>
        <begin position="103"/>
        <end position="121"/>
    </location>
</feature>
<keyword evidence="7 9" id="KW-0472">Membrane</keyword>
<evidence type="ECO:0000256" key="10">
    <source>
        <dbReference type="SAM" id="MobiDB-lite"/>
    </source>
</evidence>
<evidence type="ECO:0000256" key="8">
    <source>
        <dbReference type="ARBA" id="ARBA00049036"/>
    </source>
</evidence>
<dbReference type="SMART" id="SM00724">
    <property type="entry name" value="TLC"/>
    <property type="match status" value="1"/>
</dbReference>
<evidence type="ECO:0000313" key="13">
    <source>
        <dbReference type="Ensembl" id="ENSLCNP00005010296.1"/>
    </source>
</evidence>
<evidence type="ECO:0000256" key="1">
    <source>
        <dbReference type="ARBA" id="ARBA00004141"/>
    </source>
</evidence>
<feature type="region of interest" description="Disordered" evidence="10">
    <location>
        <begin position="327"/>
        <end position="350"/>
    </location>
</feature>
<dbReference type="InterPro" id="IPR006634">
    <property type="entry name" value="TLC-dom"/>
</dbReference>
<feature type="transmembrane region" description="Helical" evidence="11">
    <location>
        <begin position="281"/>
        <end position="307"/>
    </location>
</feature>
<accession>A0A667G588</accession>
<evidence type="ECO:0000259" key="12">
    <source>
        <dbReference type="PROSITE" id="PS50922"/>
    </source>
</evidence>
<evidence type="ECO:0000256" key="5">
    <source>
        <dbReference type="ARBA" id="ARBA00022692"/>
    </source>
</evidence>
<evidence type="ECO:0000256" key="6">
    <source>
        <dbReference type="ARBA" id="ARBA00022989"/>
    </source>
</evidence>
<dbReference type="InterPro" id="IPR016439">
    <property type="entry name" value="Lag1/Lac1-like"/>
</dbReference>
<feature type="domain" description="TLC" evidence="12">
    <location>
        <begin position="97"/>
        <end position="311"/>
    </location>
</feature>